<dbReference type="RefSeq" id="WP_377045648.1">
    <property type="nucleotide sequence ID" value="NZ_JBHLUN010000012.1"/>
</dbReference>
<dbReference type="SUPFAM" id="SSF53474">
    <property type="entry name" value="alpha/beta-Hydrolases"/>
    <property type="match status" value="1"/>
</dbReference>
<feature type="region of interest" description="Disordered" evidence="3">
    <location>
        <begin position="454"/>
        <end position="501"/>
    </location>
</feature>
<dbReference type="Gene3D" id="3.30.559.30">
    <property type="entry name" value="Nonribosomal peptide synthetase, condensation domain"/>
    <property type="match status" value="1"/>
</dbReference>
<dbReference type="Gene3D" id="3.40.50.12780">
    <property type="entry name" value="N-terminal domain of ligase-like"/>
    <property type="match status" value="2"/>
</dbReference>
<evidence type="ECO:0000259" key="4">
    <source>
        <dbReference type="PROSITE" id="PS50075"/>
    </source>
</evidence>
<dbReference type="EMBL" id="JBHLUN010000012">
    <property type="protein sequence ID" value="MFC0409898.1"/>
    <property type="molecule type" value="Genomic_DNA"/>
</dbReference>
<dbReference type="PANTHER" id="PTHR45527">
    <property type="entry name" value="NONRIBOSOMAL PEPTIDE SYNTHETASE"/>
    <property type="match status" value="1"/>
</dbReference>
<dbReference type="InterPro" id="IPR009081">
    <property type="entry name" value="PP-bd_ACP"/>
</dbReference>
<dbReference type="Pfam" id="PF00550">
    <property type="entry name" value="PP-binding"/>
    <property type="match status" value="1"/>
</dbReference>
<keyword evidence="6" id="KW-1185">Reference proteome</keyword>
<sequence>MSMAAELQAPALAQPAAGAATAPEEVALTEAQLGLWVSQRLDPANPIFNTAHLILLTGPLDRRAFRDAVTQAVAEAEALSLRFRDTHAGPVQRTDPTHRPQLGTVDLSDHPEAEATARGAVARDLARPIDPARDQLAAETLFCLPPDREGRPRHLWYQRIHHLAADAFAHDLIARRTARLYEAQLTGAAPGAPLTPFRNAVEEDARYRAAERRLLDGDYWNKLFRDAPVPPSLSGRAARPVSAHGHHRASRTLDAAAAARLAAAAAHWGVSWPDLAVAVLAAYLRRCTGAAEATLGVSFMGRLGSAAARTVATLVNVLPIRLHPDEAAPLATLATEAARQLTRARRHGRFREEQLRRDLGRVGTDRRLYGVLVNLLPFEEPLRFHGLDTRLEVLGTGPVDDLTVTLRGGAAGTPLRLDLDSNPNLYSEAETAAHADRFLHFLGAAIEAAEAEMRGGKGAPAGTVPGGGETGRSNPGVAHLQDDASGDLAGNSPGNSVVHGPVTPPVAPVPLAVLPLATPAEAAAQLARYEARDLPPDTLWDLLHRAVERTPEATAVRIGAQALSYATLDCRSAALAEALRARGVGRGDFVAVMLDRSLDLVVALLAVLRAGAAYLPLDPEHPRERTARILGTARPPVALASERDAALLGGTTLFAPESWPLRTRGKGAPAAASGTASAPATPSRPAPNDASAPIPDDASAPLSGAGSTPVPGASPALTPGASSTPVPGDAAYAIFTSGSTGEPKGVVVEHRAIVNRLEWMREHYGITAADRVLQKTPATFDVSVWEFFLPLISGATLVLAPPGAHRDPAALAAILRAERITACHFVPSMLAAFLREPAARGLRIPRVFCSGEELPAELRDGFHDTLSGELHNLYGPTEAAVDVSYWPAGAEDRSRPVPIGWPVWNTRLLVLDDAMRPLPPGVAGHLYLGGVQLARGYLHRPDLTADRFIPSPFHAGERLYRTGDLARLRHDGAVVFLGRSDHQVKIRGLRIELGEVEAVLARLPTVRQATVIAREDRPGDLRLVAYLVAAQGAGDGIGADRLRAALAATLPDYMIPSAFVVLDHLPVTANGKLDRAALPAPAAEPVGTRAPATEAERRMAALFAEVLELPAVGPDDDFFGLGGHSLLAVDLCLRIRELWGRDPGLGALFENPTPARLAAILGAVPGGGEAGDGARTAAWQAPLDGPAPSSSRMVEADGRVEPGRTALQPARGLNPGGRGSGGDGTGNGAEANNGRTDDATDAGPGNAGAINSGSTHSGPTDSGPINNGPINNGPINNGPINNGLGPILRLSAGSPRRAPLLAIHPAGGIGWCYGTLARALAPERATVALQAPALDPAVPLPESLDALADDYAERALQLRNEGQPVHLLGWSVGGIIAQAVAVRLRALGHRVGLLAMLDSYPADLWRDAPEPGPGAALGALMAIAGHPLEDHPEVPLERAAVLDFLRRSGSALGRLPAAALDGVARVVEGNNRLVRTHHHRRFDGTVTHLRAALDHADRPELVPDRWRPYAAALEVEPIPARHGELCGAAATALIAPILRRRLDAAERERG</sequence>
<evidence type="ECO:0000256" key="1">
    <source>
        <dbReference type="ARBA" id="ARBA00022450"/>
    </source>
</evidence>
<organism evidence="5 6">
    <name type="scientific">Roseomonas elaeocarpi</name>
    <dbReference type="NCBI Taxonomy" id="907779"/>
    <lineage>
        <taxon>Bacteria</taxon>
        <taxon>Pseudomonadati</taxon>
        <taxon>Pseudomonadota</taxon>
        <taxon>Alphaproteobacteria</taxon>
        <taxon>Acetobacterales</taxon>
        <taxon>Roseomonadaceae</taxon>
        <taxon>Roseomonas</taxon>
    </lineage>
</organism>
<keyword evidence="2" id="KW-0597">Phosphoprotein</keyword>
<dbReference type="Pfam" id="PF00501">
    <property type="entry name" value="AMP-binding"/>
    <property type="match status" value="1"/>
</dbReference>
<dbReference type="Gene3D" id="3.40.50.1820">
    <property type="entry name" value="alpha/beta hydrolase"/>
    <property type="match status" value="2"/>
</dbReference>
<dbReference type="PANTHER" id="PTHR45527:SF1">
    <property type="entry name" value="FATTY ACID SYNTHASE"/>
    <property type="match status" value="1"/>
</dbReference>
<feature type="compositionally biased region" description="Gly residues" evidence="3">
    <location>
        <begin position="456"/>
        <end position="470"/>
    </location>
</feature>
<dbReference type="Gene3D" id="3.30.300.30">
    <property type="match status" value="1"/>
</dbReference>
<dbReference type="InterPro" id="IPR020802">
    <property type="entry name" value="TesA-like"/>
</dbReference>
<protein>
    <submittedName>
        <fullName evidence="5">Amino acid adenylation domain-containing protein</fullName>
    </submittedName>
</protein>
<dbReference type="InterPro" id="IPR000873">
    <property type="entry name" value="AMP-dep_synth/lig_dom"/>
</dbReference>
<dbReference type="InterPro" id="IPR042099">
    <property type="entry name" value="ANL_N_sf"/>
</dbReference>
<feature type="compositionally biased region" description="Polar residues" evidence="3">
    <location>
        <begin position="1249"/>
        <end position="1260"/>
    </location>
</feature>
<dbReference type="PROSITE" id="PS50075">
    <property type="entry name" value="CARRIER"/>
    <property type="match status" value="1"/>
</dbReference>
<reference evidence="5 6" key="1">
    <citation type="submission" date="2024-09" db="EMBL/GenBank/DDBJ databases">
        <authorList>
            <person name="Sun Q."/>
            <person name="Mori K."/>
        </authorList>
    </citation>
    <scope>NUCLEOTIDE SEQUENCE [LARGE SCALE GENOMIC DNA]</scope>
    <source>
        <strain evidence="5 6">TBRC 5777</strain>
    </source>
</reference>
<feature type="domain" description="Carrier" evidence="4">
    <location>
        <begin position="1090"/>
        <end position="1165"/>
    </location>
</feature>
<dbReference type="Proteomes" id="UP001589865">
    <property type="component" value="Unassembled WGS sequence"/>
</dbReference>
<name>A0ABV6JVZ2_9PROT</name>
<evidence type="ECO:0000256" key="2">
    <source>
        <dbReference type="ARBA" id="ARBA00022553"/>
    </source>
</evidence>
<dbReference type="Pfam" id="PF00975">
    <property type="entry name" value="Thioesterase"/>
    <property type="match status" value="1"/>
</dbReference>
<dbReference type="InterPro" id="IPR001242">
    <property type="entry name" value="Condensation_dom"/>
</dbReference>
<dbReference type="NCBIfam" id="TIGR01733">
    <property type="entry name" value="AA-adenyl-dom"/>
    <property type="match status" value="1"/>
</dbReference>
<dbReference type="InterPro" id="IPR010071">
    <property type="entry name" value="AA_adenyl_dom"/>
</dbReference>
<dbReference type="Pfam" id="PF00668">
    <property type="entry name" value="Condensation"/>
    <property type="match status" value="1"/>
</dbReference>
<dbReference type="InterPro" id="IPR029058">
    <property type="entry name" value="AB_hydrolase_fold"/>
</dbReference>
<dbReference type="InterPro" id="IPR036736">
    <property type="entry name" value="ACP-like_sf"/>
</dbReference>
<evidence type="ECO:0000313" key="6">
    <source>
        <dbReference type="Proteomes" id="UP001589865"/>
    </source>
</evidence>
<dbReference type="SMART" id="SM00823">
    <property type="entry name" value="PKS_PP"/>
    <property type="match status" value="1"/>
</dbReference>
<gene>
    <name evidence="5" type="ORF">ACFFGY_16725</name>
</gene>
<feature type="compositionally biased region" description="Low complexity" evidence="3">
    <location>
        <begin position="1263"/>
        <end position="1277"/>
    </location>
</feature>
<dbReference type="SUPFAM" id="SSF52777">
    <property type="entry name" value="CoA-dependent acyltransferases"/>
    <property type="match status" value="2"/>
</dbReference>
<feature type="compositionally biased region" description="Low complexity" evidence="3">
    <location>
        <begin position="667"/>
        <end position="703"/>
    </location>
</feature>
<dbReference type="InterPro" id="IPR001031">
    <property type="entry name" value="Thioesterase"/>
</dbReference>
<dbReference type="InterPro" id="IPR045851">
    <property type="entry name" value="AMP-bd_C_sf"/>
</dbReference>
<dbReference type="CDD" id="cd17646">
    <property type="entry name" value="A_NRPS_AB3403-like"/>
    <property type="match status" value="1"/>
</dbReference>
<accession>A0ABV6JVZ2</accession>
<evidence type="ECO:0000313" key="5">
    <source>
        <dbReference type="EMBL" id="MFC0409898.1"/>
    </source>
</evidence>
<dbReference type="InterPro" id="IPR025110">
    <property type="entry name" value="AMP-bd_C"/>
</dbReference>
<dbReference type="InterPro" id="IPR023213">
    <property type="entry name" value="CAT-like_dom_sf"/>
</dbReference>
<feature type="region of interest" description="Disordered" evidence="3">
    <location>
        <begin position="1204"/>
        <end position="1277"/>
    </location>
</feature>
<dbReference type="SMART" id="SM00824">
    <property type="entry name" value="PKS_TE"/>
    <property type="match status" value="1"/>
</dbReference>
<dbReference type="Gene3D" id="3.30.559.10">
    <property type="entry name" value="Chloramphenicol acetyltransferase-like domain"/>
    <property type="match status" value="1"/>
</dbReference>
<dbReference type="Pfam" id="PF13193">
    <property type="entry name" value="AMP-binding_C"/>
    <property type="match status" value="1"/>
</dbReference>
<proteinExistence type="predicted"/>
<feature type="compositionally biased region" description="Gly residues" evidence="3">
    <location>
        <begin position="1214"/>
        <end position="1227"/>
    </location>
</feature>
<dbReference type="SUPFAM" id="SSF47336">
    <property type="entry name" value="ACP-like"/>
    <property type="match status" value="1"/>
</dbReference>
<dbReference type="SUPFAM" id="SSF56801">
    <property type="entry name" value="Acetyl-CoA synthetase-like"/>
    <property type="match status" value="1"/>
</dbReference>
<feature type="region of interest" description="Disordered" evidence="3">
    <location>
        <begin position="658"/>
        <end position="724"/>
    </location>
</feature>
<evidence type="ECO:0000256" key="3">
    <source>
        <dbReference type="SAM" id="MobiDB-lite"/>
    </source>
</evidence>
<keyword evidence="1" id="KW-0596">Phosphopantetheine</keyword>
<comment type="caution">
    <text evidence="5">The sequence shown here is derived from an EMBL/GenBank/DDBJ whole genome shotgun (WGS) entry which is preliminary data.</text>
</comment>
<dbReference type="InterPro" id="IPR020806">
    <property type="entry name" value="PKS_PP-bd"/>
</dbReference>